<sequence length="84" mass="9537">MAKSRKELVKKWIFWFLATVTTFVLFLATIVIFQVLQPQGTIDVFGGFVVLLPALGSFFISAYALLIFTARLLLPLSIKERRSK</sequence>
<reference evidence="2 3" key="1">
    <citation type="journal article" date="2016" name="Nat. Commun.">
        <title>Thousands of microbial genomes shed light on interconnected biogeochemical processes in an aquifer system.</title>
        <authorList>
            <person name="Anantharaman K."/>
            <person name="Brown C.T."/>
            <person name="Hug L.A."/>
            <person name="Sharon I."/>
            <person name="Castelle C.J."/>
            <person name="Probst A.J."/>
            <person name="Thomas B.C."/>
            <person name="Singh A."/>
            <person name="Wilkins M.J."/>
            <person name="Karaoz U."/>
            <person name="Brodie E.L."/>
            <person name="Williams K.H."/>
            <person name="Hubbard S.S."/>
            <person name="Banfield J.F."/>
        </authorList>
    </citation>
    <scope>NUCLEOTIDE SEQUENCE [LARGE SCALE GENOMIC DNA]</scope>
</reference>
<organism evidence="2 3">
    <name type="scientific">candidate division WWE3 bacterium RIFCSPLOWO2_02_FULL_53_10</name>
    <dbReference type="NCBI Taxonomy" id="1802629"/>
    <lineage>
        <taxon>Bacteria</taxon>
        <taxon>Katanobacteria</taxon>
    </lineage>
</organism>
<feature type="transmembrane region" description="Helical" evidence="1">
    <location>
        <begin position="12"/>
        <end position="36"/>
    </location>
</feature>
<dbReference type="EMBL" id="MEVM01000014">
    <property type="protein sequence ID" value="OGC70974.1"/>
    <property type="molecule type" value="Genomic_DNA"/>
</dbReference>
<keyword evidence="1" id="KW-0472">Membrane</keyword>
<protein>
    <submittedName>
        <fullName evidence="2">Uncharacterized protein</fullName>
    </submittedName>
</protein>
<keyword evidence="1" id="KW-1133">Transmembrane helix</keyword>
<dbReference type="Proteomes" id="UP000176492">
    <property type="component" value="Unassembled WGS sequence"/>
</dbReference>
<name>A0A1F4WNI0_UNCKA</name>
<feature type="transmembrane region" description="Helical" evidence="1">
    <location>
        <begin position="48"/>
        <end position="74"/>
    </location>
</feature>
<keyword evidence="1" id="KW-0812">Transmembrane</keyword>
<evidence type="ECO:0000313" key="2">
    <source>
        <dbReference type="EMBL" id="OGC70974.1"/>
    </source>
</evidence>
<gene>
    <name evidence="2" type="ORF">A3J33_00795</name>
</gene>
<comment type="caution">
    <text evidence="2">The sequence shown here is derived from an EMBL/GenBank/DDBJ whole genome shotgun (WGS) entry which is preliminary data.</text>
</comment>
<evidence type="ECO:0000256" key="1">
    <source>
        <dbReference type="SAM" id="Phobius"/>
    </source>
</evidence>
<dbReference type="AlphaFoldDB" id="A0A1F4WNI0"/>
<proteinExistence type="predicted"/>
<evidence type="ECO:0000313" key="3">
    <source>
        <dbReference type="Proteomes" id="UP000176492"/>
    </source>
</evidence>
<accession>A0A1F4WNI0</accession>